<keyword evidence="6" id="KW-0479">Metal-binding</keyword>
<sequence length="2211" mass="250672">MKTHDVIFASRPHILVSKVICTTSRAAFGKKSTDQEAFISLVKEATKVGAGFTVGDVYPSIKLLHQISGVRRNVEKLHQGIDNILESIINEHRAKALKGKGQADKDLVDVLLQYQDGKNDFALTTNNIKAVFLLHKIDSWHQFSIRTSSVLGKLPSGMKQEELDITERFGATVRRKDDLYVIPVAYQPDIAFPPYGEYWRQLRKICALELLSSKRVESFRSSREAETSNLIGLIAYECRTGSAINLTEKVYSHIFGTTSSAAFGFNIANVYPSIKLLHLISGVKWNVEKLHQGLDMILEEIISEHREKATHKGQGQACKDLVDVLLQFQDGNPDQIALTTDNVKAVILDTFTAGSETSATTTDWAMTEMLKNPSVIRKVQDEVRRVCGNKGEIDETDLHGLKYLHLVIKETLRLHPPAPLLLPRECSERCEINGYEIPVKTKVIVNAWAIGRDPKCWADAESFKPERFLDSSIDYKGTSFEYIPFERISLATKTGKVEVDDEDLADVLLRFQKNGDIEFPLTDNSIKAVIFDIFSGGTETSSTAMEWAMSEMLKAPHVMERAQAEVQKVFGERRNVDETGLGELRYLQAVIKETLRLHPSAPLLLPRESREQCEINGYEIPAKTKVIVNGWAINRDPSTLSSFSLECYQKEGASYKPVPYKYVGNNVYVSTMGIKHHVKRSRAKSSASKLPPGPWQLPLIGNMHNLVGSLPHHLLKDLAKKYGPLMYLRLGEVPTIVVSSPEIAKEVMKTHDLIFAQRPYLLASRILSYDSTNIGFAPYGDYWRQLRKICVMELLSIKRVQTFRRIREDEVSSLIREISANEKNSLNLSKKIFSLTYGVTARAAFGKKCDDQHLFVSLVGQAIEMAAGFCIADMYPSAKFLQVISGLRARLEKVHMKVDKILENILKEHKERISLATKTGKVEVDDEDLVDVLLRFQKDGDIEFPLTDDNIKAVMFDIFSAGSETSSTVVEWAMSEMLKAPHVMERAQAEVRKVFGERRNVDETGLGELRYLQAVIKKTLRLHPSAPLLLPRESREQCEINGYEIPAKTKVIVNGWAINRDPRYWPQAERFYPERFLDSSIDYRGTDFEFIPFGAGRRICPGITFAIANIELPLAQLLYHFDWKLPNGIKQEELDMTEAHGLTVRRKSDLCLIPNHNKVPMELNFPSFSFLFPFLLFLFMVVQLVKRFKAKNPTLRLPPGPWQLPLIGNMHNLVGSLPHHILRDLAKKYGPLMYLQLGEVPTVVVSSPEIAKEMMKTHELIFAQRPYFLAARILSYDSTNIVFAPYGEYWRQLRKICIMELLSARRVKTFRTIREDEVSNVIQEILAKERTTINLSKKIFSLTYGITARAAFGKKGKDQELFLSLMEEIIKLGTGFNIADMYPSVKSLEVISGLQPRFEKIHKKVDKILDNILNEHKNRTIMATGKGDSNEDLVDVLLRYQKPGNLEFPLTDSNIKAVILDIFIAGSETSSTAMGWAMSEMLKNPSVMERAQAEVREVFGKRKVVDETDLHELKFLQAVIKETLRLHPSLPLLLPRESREQCDINGYQIPAKTKVIVNAWAISRDPRYWHDAERFHPERFLDSSVDYKGTNFEYIPFGAGRRICPGIAFALANIELPLAQLLYHFEWKLPNGLKHEGLDMTEAFGSTAGRKHELCLIPVAYQSSHRKSLSTIGPEYVEAVIILYAADMGRGRESFSENDINHCSESHATPGHGVEPNGMYYIPFVQHVKRSRAKSSASKLPPGPWQLPLIGNMHNLVGSLPHHLLKDLAKKYGPLMYLRLGEVPTIVVSSPEIAKEVMKTHDLIFAQRPYLLASRILSYDSTNIGFAPYGDYWRQLRKICVMELLSIKRVQTFRRIREDEVSSLIREISANEKNSLNLSKKIFSLTYGVTARAAFGKKCDDQHLFVSLVGQAIEMAAGFCVADMYPSAKFLQVISGLRARLEKVHMKVDKILENILKEHKERISLATKTGKVEVDDEDLVDVLLRFQKDGDIEFPLTDDNIKAVMFDIFSAGSETSSTVVEWAMSEMLKAPHVMERAQAEVRKVFGERRNVDETGLGELRYLQAVIKKTLRLHPSAPLLLPRESREQCEINGYEIPAKTKVIVNGWAINRDPRYWPQAERFYPERFLDSSIDYRGTDFEFIPFGAGRRICPGITFAIANIELPLAQLLYHFDWKLPNGIKQEELDMTEAHGLTVRRKSDLCLIPVLYHPSR</sequence>
<dbReference type="PRINTS" id="PR00463">
    <property type="entry name" value="EP450I"/>
</dbReference>
<keyword evidence="9" id="KW-0408">Iron</keyword>
<dbReference type="PROSITE" id="PS00086">
    <property type="entry name" value="CYTOCHROME_P450"/>
    <property type="match status" value="3"/>
</dbReference>
<dbReference type="CDD" id="cd11072">
    <property type="entry name" value="CYP71-like"/>
    <property type="match status" value="3"/>
</dbReference>
<reference evidence="12" key="1">
    <citation type="submission" date="2022-12" db="EMBL/GenBank/DDBJ databases">
        <title>Draft genome assemblies for two species of Escallonia (Escalloniales).</title>
        <authorList>
            <person name="Chanderbali A."/>
            <person name="Dervinis C."/>
            <person name="Anghel I."/>
            <person name="Soltis D."/>
            <person name="Soltis P."/>
            <person name="Zapata F."/>
        </authorList>
    </citation>
    <scope>NUCLEOTIDE SEQUENCE</scope>
    <source>
        <strain evidence="12">UCBG64.0493</strain>
        <tissue evidence="12">Leaf</tissue>
    </source>
</reference>
<organism evidence="12 13">
    <name type="scientific">Escallonia herrerae</name>
    <dbReference type="NCBI Taxonomy" id="1293975"/>
    <lineage>
        <taxon>Eukaryota</taxon>
        <taxon>Viridiplantae</taxon>
        <taxon>Streptophyta</taxon>
        <taxon>Embryophyta</taxon>
        <taxon>Tracheophyta</taxon>
        <taxon>Spermatophyta</taxon>
        <taxon>Magnoliopsida</taxon>
        <taxon>eudicotyledons</taxon>
        <taxon>Gunneridae</taxon>
        <taxon>Pentapetalae</taxon>
        <taxon>asterids</taxon>
        <taxon>campanulids</taxon>
        <taxon>Escalloniales</taxon>
        <taxon>Escalloniaceae</taxon>
        <taxon>Escallonia</taxon>
    </lineage>
</organism>
<keyword evidence="7" id="KW-1133">Transmembrane helix</keyword>
<dbReference type="EMBL" id="JAVXUP010003348">
    <property type="protein sequence ID" value="KAK2999251.1"/>
    <property type="molecule type" value="Genomic_DNA"/>
</dbReference>
<evidence type="ECO:0000256" key="8">
    <source>
        <dbReference type="ARBA" id="ARBA00023002"/>
    </source>
</evidence>
<dbReference type="GO" id="GO:0016705">
    <property type="term" value="F:oxidoreductase activity, acting on paired donors, with incorporation or reduction of molecular oxygen"/>
    <property type="evidence" value="ECO:0007669"/>
    <property type="project" value="InterPro"/>
</dbReference>
<evidence type="ECO:0000313" key="13">
    <source>
        <dbReference type="Proteomes" id="UP001188597"/>
    </source>
</evidence>
<keyword evidence="5" id="KW-0812">Transmembrane</keyword>
<dbReference type="InterPro" id="IPR002401">
    <property type="entry name" value="Cyt_P450_E_grp-I"/>
</dbReference>
<name>A0AA89AEG2_9ASTE</name>
<dbReference type="InterPro" id="IPR017972">
    <property type="entry name" value="Cyt_P450_CS"/>
</dbReference>
<dbReference type="Gene3D" id="1.10.630.10">
    <property type="entry name" value="Cytochrome P450"/>
    <property type="match status" value="6"/>
</dbReference>
<evidence type="ECO:0000256" key="9">
    <source>
        <dbReference type="ARBA" id="ARBA00023004"/>
    </source>
</evidence>
<evidence type="ECO:0000256" key="3">
    <source>
        <dbReference type="ARBA" id="ARBA00010617"/>
    </source>
</evidence>
<evidence type="ECO:0000313" key="12">
    <source>
        <dbReference type="EMBL" id="KAK2999251.1"/>
    </source>
</evidence>
<keyword evidence="8" id="KW-0560">Oxidoreductase</keyword>
<dbReference type="GO" id="GO:0020037">
    <property type="term" value="F:heme binding"/>
    <property type="evidence" value="ECO:0007669"/>
    <property type="project" value="InterPro"/>
</dbReference>
<evidence type="ECO:0000256" key="4">
    <source>
        <dbReference type="ARBA" id="ARBA00022617"/>
    </source>
</evidence>
<keyword evidence="4" id="KW-0349">Heme</keyword>
<accession>A0AA89AEG2</accession>
<proteinExistence type="inferred from homology"/>
<dbReference type="InterPro" id="IPR036396">
    <property type="entry name" value="Cyt_P450_sf"/>
</dbReference>
<dbReference type="InterPro" id="IPR001128">
    <property type="entry name" value="Cyt_P450"/>
</dbReference>
<evidence type="ECO:0008006" key="14">
    <source>
        <dbReference type="Google" id="ProtNLM"/>
    </source>
</evidence>
<dbReference type="FunFam" id="1.10.630.10:FF:000008">
    <property type="entry name" value="Cytochrome P450 71D8"/>
    <property type="match status" value="3"/>
</dbReference>
<dbReference type="GO" id="GO:0016020">
    <property type="term" value="C:membrane"/>
    <property type="evidence" value="ECO:0007669"/>
    <property type="project" value="UniProtKB-SubCell"/>
</dbReference>
<dbReference type="Pfam" id="PF00067">
    <property type="entry name" value="p450"/>
    <property type="match status" value="5"/>
</dbReference>
<dbReference type="PANTHER" id="PTHR47953:SF19">
    <property type="entry name" value="OS06G0641600 PROTEIN"/>
    <property type="match status" value="1"/>
</dbReference>
<dbReference type="GO" id="GO:0005506">
    <property type="term" value="F:iron ion binding"/>
    <property type="evidence" value="ECO:0007669"/>
    <property type="project" value="InterPro"/>
</dbReference>
<keyword evidence="11" id="KW-0472">Membrane</keyword>
<evidence type="ECO:0000256" key="10">
    <source>
        <dbReference type="ARBA" id="ARBA00023033"/>
    </source>
</evidence>
<comment type="cofactor">
    <cofactor evidence="1">
        <name>heme</name>
        <dbReference type="ChEBI" id="CHEBI:30413"/>
    </cofactor>
</comment>
<protein>
    <recommendedName>
        <fullName evidence="14">Cytochrome P450</fullName>
    </recommendedName>
</protein>
<dbReference type="GO" id="GO:0004497">
    <property type="term" value="F:monooxygenase activity"/>
    <property type="evidence" value="ECO:0007669"/>
    <property type="project" value="UniProtKB-KW"/>
</dbReference>
<keyword evidence="13" id="KW-1185">Reference proteome</keyword>
<evidence type="ECO:0000256" key="11">
    <source>
        <dbReference type="ARBA" id="ARBA00023136"/>
    </source>
</evidence>
<evidence type="ECO:0000256" key="7">
    <source>
        <dbReference type="ARBA" id="ARBA00022989"/>
    </source>
</evidence>
<keyword evidence="10" id="KW-0503">Monooxygenase</keyword>
<evidence type="ECO:0000256" key="5">
    <source>
        <dbReference type="ARBA" id="ARBA00022692"/>
    </source>
</evidence>
<gene>
    <name evidence="12" type="ORF">RJ639_024502</name>
</gene>
<evidence type="ECO:0000256" key="2">
    <source>
        <dbReference type="ARBA" id="ARBA00004167"/>
    </source>
</evidence>
<comment type="similarity">
    <text evidence="3">Belongs to the cytochrome P450 family.</text>
</comment>
<dbReference type="Proteomes" id="UP001188597">
    <property type="component" value="Unassembled WGS sequence"/>
</dbReference>
<dbReference type="PRINTS" id="PR00385">
    <property type="entry name" value="P450"/>
</dbReference>
<comment type="subcellular location">
    <subcellularLocation>
        <location evidence="2">Membrane</location>
        <topology evidence="2">Single-pass membrane protein</topology>
    </subcellularLocation>
</comment>
<evidence type="ECO:0000256" key="1">
    <source>
        <dbReference type="ARBA" id="ARBA00001971"/>
    </source>
</evidence>
<dbReference type="FunFam" id="1.10.630.10:FF:000126">
    <property type="entry name" value="Predicted protein"/>
    <property type="match status" value="1"/>
</dbReference>
<dbReference type="PANTHER" id="PTHR47953">
    <property type="entry name" value="OS08G0105600 PROTEIN"/>
    <property type="match status" value="1"/>
</dbReference>
<dbReference type="InterPro" id="IPR052306">
    <property type="entry name" value="CYP450_71D"/>
</dbReference>
<dbReference type="SUPFAM" id="SSF48264">
    <property type="entry name" value="Cytochrome P450"/>
    <property type="match status" value="6"/>
</dbReference>
<comment type="caution">
    <text evidence="12">The sequence shown here is derived from an EMBL/GenBank/DDBJ whole genome shotgun (WGS) entry which is preliminary data.</text>
</comment>
<evidence type="ECO:0000256" key="6">
    <source>
        <dbReference type="ARBA" id="ARBA00022723"/>
    </source>
</evidence>